<sequence>MIRYVPVPFLVAGVALGYLFHEPAKANGALLLMFGCLILFILWIVFLAPGRSEMLNANTLNPGTPVELNVTIGPNTKTRPAIYTGSFAGSFTVQTDDPLHPVRAYRWDDPAVWISDPGSGLAYGLFDDEPVLDSAVAERE</sequence>
<name>A0ABN3PBQ4_9MICO</name>
<evidence type="ECO:0000256" key="1">
    <source>
        <dbReference type="SAM" id="Phobius"/>
    </source>
</evidence>
<organism evidence="2 3">
    <name type="scientific">Microbacterium binotii</name>
    <dbReference type="NCBI Taxonomy" id="462710"/>
    <lineage>
        <taxon>Bacteria</taxon>
        <taxon>Bacillati</taxon>
        <taxon>Actinomycetota</taxon>
        <taxon>Actinomycetes</taxon>
        <taxon>Micrococcales</taxon>
        <taxon>Microbacteriaceae</taxon>
        <taxon>Microbacterium</taxon>
    </lineage>
</organism>
<accession>A0ABN3PBQ4</accession>
<protein>
    <recommendedName>
        <fullName evidence="4">DUF4131 domain-containing protein</fullName>
    </recommendedName>
</protein>
<dbReference type="EMBL" id="BAAARI010000011">
    <property type="protein sequence ID" value="GAA2577885.1"/>
    <property type="molecule type" value="Genomic_DNA"/>
</dbReference>
<dbReference type="Proteomes" id="UP001500274">
    <property type="component" value="Unassembled WGS sequence"/>
</dbReference>
<evidence type="ECO:0000313" key="3">
    <source>
        <dbReference type="Proteomes" id="UP001500274"/>
    </source>
</evidence>
<keyword evidence="1" id="KW-0812">Transmembrane</keyword>
<keyword evidence="1" id="KW-0472">Membrane</keyword>
<comment type="caution">
    <text evidence="2">The sequence shown here is derived from an EMBL/GenBank/DDBJ whole genome shotgun (WGS) entry which is preliminary data.</text>
</comment>
<proteinExistence type="predicted"/>
<dbReference type="RefSeq" id="WP_344228497.1">
    <property type="nucleotide sequence ID" value="NZ_BAAARI010000011.1"/>
</dbReference>
<evidence type="ECO:0000313" key="2">
    <source>
        <dbReference type="EMBL" id="GAA2577885.1"/>
    </source>
</evidence>
<keyword evidence="1" id="KW-1133">Transmembrane helix</keyword>
<feature type="transmembrane region" description="Helical" evidence="1">
    <location>
        <begin position="27"/>
        <end position="48"/>
    </location>
</feature>
<evidence type="ECO:0008006" key="4">
    <source>
        <dbReference type="Google" id="ProtNLM"/>
    </source>
</evidence>
<keyword evidence="3" id="KW-1185">Reference proteome</keyword>
<reference evidence="2 3" key="1">
    <citation type="journal article" date="2019" name="Int. J. Syst. Evol. Microbiol.">
        <title>The Global Catalogue of Microorganisms (GCM) 10K type strain sequencing project: providing services to taxonomists for standard genome sequencing and annotation.</title>
        <authorList>
            <consortium name="The Broad Institute Genomics Platform"/>
            <consortium name="The Broad Institute Genome Sequencing Center for Infectious Disease"/>
            <person name="Wu L."/>
            <person name="Ma J."/>
        </authorList>
    </citation>
    <scope>NUCLEOTIDE SEQUENCE [LARGE SCALE GENOMIC DNA]</scope>
    <source>
        <strain evidence="2 3">JCM 16365</strain>
    </source>
</reference>
<gene>
    <name evidence="2" type="ORF">GCM10009862_16500</name>
</gene>